<organism evidence="2 3">
    <name type="scientific">Leptospirillum ferrooxidans (strain C2-3)</name>
    <dbReference type="NCBI Taxonomy" id="1162668"/>
    <lineage>
        <taxon>Bacteria</taxon>
        <taxon>Pseudomonadati</taxon>
        <taxon>Nitrospirota</taxon>
        <taxon>Nitrospiria</taxon>
        <taxon>Nitrospirales</taxon>
        <taxon>Nitrospiraceae</taxon>
        <taxon>Leptospirillum</taxon>
    </lineage>
</organism>
<proteinExistence type="predicted"/>
<gene>
    <name evidence="2" type="ordered locus">LFE_1728</name>
</gene>
<keyword evidence="3" id="KW-1185">Reference proteome</keyword>
<feature type="domain" description="Mce/MlaD" evidence="1">
    <location>
        <begin position="44"/>
        <end position="125"/>
    </location>
</feature>
<evidence type="ECO:0000313" key="3">
    <source>
        <dbReference type="Proteomes" id="UP000007382"/>
    </source>
</evidence>
<reference evidence="3" key="2">
    <citation type="submission" date="2012-03" db="EMBL/GenBank/DDBJ databases">
        <title>The complete genome sequence of the pioneer microbe on fresh volcanic deposit, Leptospirillum ferrooxidans strain C2-3.</title>
        <authorList>
            <person name="Fujimura R."/>
            <person name="Sato Y."/>
            <person name="Nishizawa T."/>
            <person name="Nanba K."/>
            <person name="Oshima K."/>
            <person name="Hattori M."/>
            <person name="Kamijo T."/>
            <person name="Ohta H."/>
        </authorList>
    </citation>
    <scope>NUCLEOTIDE SEQUENCE [LARGE SCALE GENOMIC DNA]</scope>
    <source>
        <strain evidence="3">C2-3</strain>
    </source>
</reference>
<dbReference type="HOGENOM" id="CLU_054524_1_1_0"/>
<dbReference type="InterPro" id="IPR052336">
    <property type="entry name" value="MlaD_Phospholipid_Transporter"/>
</dbReference>
<name>I0IQ59_LEPFC</name>
<dbReference type="KEGG" id="lfc:LFE_1728"/>
<reference evidence="2 3" key="1">
    <citation type="journal article" date="2012" name="J. Bacteriol.">
        <title>Complete Genome Sequence of Leptospirillum ferrooxidans Strain C2-3, Isolated from a Fresh Volcanic Ash Deposit on the Island of Miyake, Japan.</title>
        <authorList>
            <person name="Fujimura R."/>
            <person name="Sato Y."/>
            <person name="Nishizawa T."/>
            <person name="Oshima K."/>
            <person name="Kim S.-W."/>
            <person name="Hattori M."/>
            <person name="Kamijo T."/>
            <person name="Ohta H."/>
        </authorList>
    </citation>
    <scope>NUCLEOTIDE SEQUENCE [LARGE SCALE GENOMIC DNA]</scope>
    <source>
        <strain evidence="2 3">C2-3</strain>
    </source>
</reference>
<dbReference type="EMBL" id="AP012342">
    <property type="protein sequence ID" value="BAM07408.1"/>
    <property type="molecule type" value="Genomic_DNA"/>
</dbReference>
<dbReference type="PANTHER" id="PTHR33371">
    <property type="entry name" value="INTERMEMBRANE PHOSPHOLIPID TRANSPORT SYSTEM BINDING PROTEIN MLAD-RELATED"/>
    <property type="match status" value="1"/>
</dbReference>
<dbReference type="OrthoDB" id="9798731at2"/>
<dbReference type="PATRIC" id="fig|1162668.3.peg.2051"/>
<dbReference type="AlphaFoldDB" id="I0IQ59"/>
<dbReference type="eggNOG" id="COG1463">
    <property type="taxonomic scope" value="Bacteria"/>
</dbReference>
<protein>
    <recommendedName>
        <fullName evidence="1">Mce/MlaD domain-containing protein</fullName>
    </recommendedName>
</protein>
<accession>I0IQ59</accession>
<evidence type="ECO:0000259" key="1">
    <source>
        <dbReference type="Pfam" id="PF02470"/>
    </source>
</evidence>
<dbReference type="PANTHER" id="PTHR33371:SF4">
    <property type="entry name" value="INTERMEMBRANE PHOSPHOLIPID TRANSPORT SYSTEM BINDING PROTEIN MLAD"/>
    <property type="match status" value="1"/>
</dbReference>
<dbReference type="InterPro" id="IPR003399">
    <property type="entry name" value="Mce/MlaD"/>
</dbReference>
<sequence>MAMKRSVNVKFSEMRVGIIVGVSFLLGILAIVTYGKVHEIFSKQVHLTVLFKDVRGLTVGAPVRLAGITSGFVKEIHLVQIKGERFVQVGLRLDATRLPDLSEEATARIETQGLMGIKFVELIPGDLSKGPLNPAIPIMGSGTQTLESVLGKGNHLVKSLNALSFELNRLIGGLNSGEGTIGSLVTSKSLYQDLDASAKNLNAITQTMRTGSGTIPQLMNSPEMARRLSRSIDHLDQLLQAANDPKGTFGELSHDPDMAKSLAQSLASLNTLLRNLANGKGVAGELLNNEQMTAKFNATLDRVNDLLKDMKDHPHRYFTVEVHVF</sequence>
<dbReference type="Pfam" id="PF02470">
    <property type="entry name" value="MlaD"/>
    <property type="match status" value="1"/>
</dbReference>
<evidence type="ECO:0000313" key="2">
    <source>
        <dbReference type="EMBL" id="BAM07408.1"/>
    </source>
</evidence>
<dbReference type="STRING" id="1162668.LFE_1728"/>
<dbReference type="Proteomes" id="UP000007382">
    <property type="component" value="Chromosome"/>
</dbReference>